<dbReference type="Proteomes" id="UP000006622">
    <property type="component" value="Chromosome"/>
</dbReference>
<keyword evidence="7" id="KW-0460">Magnesium</keyword>
<dbReference type="GO" id="GO:0046654">
    <property type="term" value="P:tetrahydrofolate biosynthetic process"/>
    <property type="evidence" value="ECO:0007669"/>
    <property type="project" value="TreeGrafter"/>
</dbReference>
<dbReference type="Pfam" id="PF00809">
    <property type="entry name" value="Pterin_bind"/>
    <property type="match status" value="1"/>
</dbReference>
<dbReference type="GO" id="GO:0046656">
    <property type="term" value="P:folic acid biosynthetic process"/>
    <property type="evidence" value="ECO:0007669"/>
    <property type="project" value="UniProtKB-KW"/>
</dbReference>
<keyword evidence="5 10" id="KW-0808">Transferase</keyword>
<proteinExistence type="predicted"/>
<keyword evidence="8" id="KW-0289">Folate biosynthesis</keyword>
<dbReference type="AlphaFoldDB" id="F7XMS7"/>
<dbReference type="PANTHER" id="PTHR20941:SF1">
    <property type="entry name" value="FOLIC ACID SYNTHESIS PROTEIN FOL1"/>
    <property type="match status" value="1"/>
</dbReference>
<comment type="pathway">
    <text evidence="3">Cofactor biosynthesis; tetrahydrofolate biosynthesis; 7,8-dihydrofolate from 2-amino-4-hydroxy-6-hydroxymethyl-7,8-dihydropteridine diphosphate and 4-aminobenzoate: step 1/2.</text>
</comment>
<dbReference type="InterPro" id="IPR045031">
    <property type="entry name" value="DHP_synth-like"/>
</dbReference>
<keyword evidence="6" id="KW-0479">Metal-binding</keyword>
<dbReference type="EMBL" id="CP002101">
    <property type="protein sequence ID" value="AEH59944.1"/>
    <property type="molecule type" value="Genomic_DNA"/>
</dbReference>
<dbReference type="OrthoDB" id="371861at2157"/>
<dbReference type="PROSITE" id="PS00793">
    <property type="entry name" value="DHPS_2"/>
    <property type="match status" value="1"/>
</dbReference>
<evidence type="ECO:0000256" key="2">
    <source>
        <dbReference type="ARBA" id="ARBA00001946"/>
    </source>
</evidence>
<name>F7XMS7_METZD</name>
<evidence type="ECO:0000256" key="1">
    <source>
        <dbReference type="ARBA" id="ARBA00000012"/>
    </source>
</evidence>
<evidence type="ECO:0000256" key="3">
    <source>
        <dbReference type="ARBA" id="ARBA00004763"/>
    </source>
</evidence>
<evidence type="ECO:0000256" key="8">
    <source>
        <dbReference type="ARBA" id="ARBA00022909"/>
    </source>
</evidence>
<protein>
    <recommendedName>
        <fullName evidence="4">dihydropteroate synthase</fullName>
        <ecNumber evidence="4">2.5.1.15</ecNumber>
    </recommendedName>
</protein>
<dbReference type="PROSITE" id="PS50972">
    <property type="entry name" value="PTERIN_BINDING"/>
    <property type="match status" value="1"/>
</dbReference>
<dbReference type="GO" id="GO:0046872">
    <property type="term" value="F:metal ion binding"/>
    <property type="evidence" value="ECO:0007669"/>
    <property type="project" value="UniProtKB-KW"/>
</dbReference>
<dbReference type="InterPro" id="IPR000489">
    <property type="entry name" value="Pterin-binding_dom"/>
</dbReference>
<dbReference type="HOGENOM" id="CLU_008023_3_0_2"/>
<reference evidence="10" key="1">
    <citation type="submission" date="2010-07" db="EMBL/GenBank/DDBJ databases">
        <title>The complete genome of Methanosalsum zhilinae DSM 4017.</title>
        <authorList>
            <consortium name="US DOE Joint Genome Institute (JGI-PGF)"/>
            <person name="Lucas S."/>
            <person name="Copeland A."/>
            <person name="Lapidus A."/>
            <person name="Glavina del Rio T."/>
            <person name="Dalin E."/>
            <person name="Tice H."/>
            <person name="Bruce D."/>
            <person name="Goodwin L."/>
            <person name="Pitluck S."/>
            <person name="Kyrpides N."/>
            <person name="Mavromatis K."/>
            <person name="Ovchinnikova G."/>
            <person name="Daligault H."/>
            <person name="Detter J.C."/>
            <person name="Han C."/>
            <person name="Tapia R."/>
            <person name="Larimer F."/>
            <person name="Land M."/>
            <person name="Hauser L."/>
            <person name="Markowitz V."/>
            <person name="Cheng J.-F."/>
            <person name="Hugenholtz P."/>
            <person name="Woyke T."/>
            <person name="Wu D."/>
            <person name="Spring S."/>
            <person name="Schueler E."/>
            <person name="Brambilla E."/>
            <person name="Klenk H.-P."/>
            <person name="Eisen J.A."/>
        </authorList>
    </citation>
    <scope>NUCLEOTIDE SEQUENCE</scope>
    <source>
        <strain evidence="10">DSM 4017</strain>
    </source>
</reference>
<dbReference type="Gene3D" id="3.20.20.20">
    <property type="entry name" value="Dihydropteroate synthase-like"/>
    <property type="match status" value="1"/>
</dbReference>
<comment type="cofactor">
    <cofactor evidence="2">
        <name>Mg(2+)</name>
        <dbReference type="ChEBI" id="CHEBI:18420"/>
    </cofactor>
</comment>
<dbReference type="NCBIfam" id="TIGR01496">
    <property type="entry name" value="DHPS"/>
    <property type="match status" value="1"/>
</dbReference>
<dbReference type="SUPFAM" id="SSF51717">
    <property type="entry name" value="Dihydropteroate synthetase-like"/>
    <property type="match status" value="1"/>
</dbReference>
<evidence type="ECO:0000256" key="7">
    <source>
        <dbReference type="ARBA" id="ARBA00022842"/>
    </source>
</evidence>
<dbReference type="GeneID" id="10821655"/>
<organism evidence="10 11">
    <name type="scientific">Methanosalsum zhilinae (strain DSM 4017 / NBRC 107636 / OCM 62 / WeN5)</name>
    <name type="common">Methanohalophilus zhilinae</name>
    <dbReference type="NCBI Taxonomy" id="679901"/>
    <lineage>
        <taxon>Archaea</taxon>
        <taxon>Methanobacteriati</taxon>
        <taxon>Methanobacteriota</taxon>
        <taxon>Stenosarchaea group</taxon>
        <taxon>Methanomicrobia</taxon>
        <taxon>Methanosarcinales</taxon>
        <taxon>Methanosarcinaceae</taxon>
        <taxon>Methanosalsum</taxon>
    </lineage>
</organism>
<comment type="catalytic activity">
    <reaction evidence="1">
        <text>(7,8-dihydropterin-6-yl)methyl diphosphate + 4-aminobenzoate = 7,8-dihydropteroate + diphosphate</text>
        <dbReference type="Rhea" id="RHEA:19949"/>
        <dbReference type="ChEBI" id="CHEBI:17836"/>
        <dbReference type="ChEBI" id="CHEBI:17839"/>
        <dbReference type="ChEBI" id="CHEBI:33019"/>
        <dbReference type="ChEBI" id="CHEBI:72950"/>
        <dbReference type="EC" id="2.5.1.15"/>
    </reaction>
</comment>
<dbReference type="InterPro" id="IPR011005">
    <property type="entry name" value="Dihydropteroate_synth-like_sf"/>
</dbReference>
<evidence type="ECO:0000313" key="11">
    <source>
        <dbReference type="Proteomes" id="UP000006622"/>
    </source>
</evidence>
<evidence type="ECO:0000313" key="10">
    <source>
        <dbReference type="EMBL" id="AEH59944.1"/>
    </source>
</evidence>
<evidence type="ECO:0000259" key="9">
    <source>
        <dbReference type="PROSITE" id="PS50972"/>
    </source>
</evidence>
<keyword evidence="11" id="KW-1185">Reference proteome</keyword>
<dbReference type="InterPro" id="IPR006390">
    <property type="entry name" value="DHP_synth_dom"/>
</dbReference>
<evidence type="ECO:0000256" key="6">
    <source>
        <dbReference type="ARBA" id="ARBA00022723"/>
    </source>
</evidence>
<feature type="domain" description="Pterin-binding" evidence="9">
    <location>
        <begin position="18"/>
        <end position="266"/>
    </location>
</feature>
<sequence>MAVDADICGLKIGDKHPVRLMGVINLSNESFYKASVVDEDSVLDVARKMVDEGATMIDVGARSTWPLAKPISRNKEISRLLPVLDILQNNVDAIVSVDTMFSDIAEKALSRGVDVVNDVSGFTTDPGMMCVVRDYDCPAVVMASMERTGDPLGMDEVIIALDEIVRRSESHGIDPSRLILDPAIGKWVPEKEAVHDFEVIDQFQRLQVFEKPILAAISRKSVIDAVVNKPADERLHGSLAATAITVHKGAHIIRTHDVAATVDAVKVASAMRSFPSATQEDRFRVSIIDITVPDDLVYYMRSVGVTPEGCSIMKNKSVSMAIRIDNITSTEALIIKQEILARGGDAAISRDAISQQLDSTDVIVIGTLLQFEKLIQKLSGQSRDLPLIARMLRRTLESQIDIKQKYPGTTL</sequence>
<dbReference type="EC" id="2.5.1.15" evidence="4"/>
<evidence type="ECO:0000256" key="4">
    <source>
        <dbReference type="ARBA" id="ARBA00012458"/>
    </source>
</evidence>
<dbReference type="STRING" id="679901.Mzhil_0063"/>
<dbReference type="PANTHER" id="PTHR20941">
    <property type="entry name" value="FOLATE SYNTHESIS PROTEINS"/>
    <property type="match status" value="1"/>
</dbReference>
<dbReference type="KEGG" id="mzh:Mzhil_0063"/>
<gene>
    <name evidence="10" type="ordered locus">Mzhil_0063</name>
</gene>
<accession>F7XMS7</accession>
<evidence type="ECO:0000256" key="5">
    <source>
        <dbReference type="ARBA" id="ARBA00022679"/>
    </source>
</evidence>
<dbReference type="GO" id="GO:0004156">
    <property type="term" value="F:dihydropteroate synthase activity"/>
    <property type="evidence" value="ECO:0007669"/>
    <property type="project" value="UniProtKB-EC"/>
</dbReference>
<dbReference type="RefSeq" id="WP_013897383.1">
    <property type="nucleotide sequence ID" value="NC_015676.1"/>
</dbReference>